<name>X0XAQ1_9ZZZZ</name>
<proteinExistence type="predicted"/>
<dbReference type="SUPFAM" id="SSF56821">
    <property type="entry name" value="Prismane protein-like"/>
    <property type="match status" value="1"/>
</dbReference>
<reference evidence="2" key="1">
    <citation type="journal article" date="2014" name="Front. Microbiol.">
        <title>High frequency of phylogenetically diverse reductive dehalogenase-homologous genes in deep subseafloor sedimentary metagenomes.</title>
        <authorList>
            <person name="Kawai M."/>
            <person name="Futagami T."/>
            <person name="Toyoda A."/>
            <person name="Takaki Y."/>
            <person name="Nishi S."/>
            <person name="Hori S."/>
            <person name="Arai W."/>
            <person name="Tsubouchi T."/>
            <person name="Morono Y."/>
            <person name="Uchiyama I."/>
            <person name="Ito T."/>
            <person name="Fujiyama A."/>
            <person name="Inagaki F."/>
            <person name="Takami H."/>
        </authorList>
    </citation>
    <scope>NUCLEOTIDE SEQUENCE</scope>
    <source>
        <strain evidence="2">Expedition CK06-06</strain>
    </source>
</reference>
<organism evidence="2">
    <name type="scientific">marine sediment metagenome</name>
    <dbReference type="NCBI Taxonomy" id="412755"/>
    <lineage>
        <taxon>unclassified sequences</taxon>
        <taxon>metagenomes</taxon>
        <taxon>ecological metagenomes</taxon>
    </lineage>
</organism>
<dbReference type="GO" id="GO:0016491">
    <property type="term" value="F:oxidoreductase activity"/>
    <property type="evidence" value="ECO:0007669"/>
    <property type="project" value="InterPro"/>
</dbReference>
<dbReference type="AlphaFoldDB" id="X0XAQ1"/>
<feature type="domain" description="CO dehydrogenase/acetyl-CoA synthase complex beta subunit C-terminal" evidence="1">
    <location>
        <begin position="2"/>
        <end position="76"/>
    </location>
</feature>
<dbReference type="Pfam" id="PF19436">
    <property type="entry name" value="ACS_CODH_B_C"/>
    <property type="match status" value="1"/>
</dbReference>
<dbReference type="InterPro" id="IPR011254">
    <property type="entry name" value="Prismane-like_sf"/>
</dbReference>
<evidence type="ECO:0000313" key="2">
    <source>
        <dbReference type="EMBL" id="GAG33753.1"/>
    </source>
</evidence>
<accession>X0XAQ1</accession>
<comment type="caution">
    <text evidence="2">The sequence shown here is derived from an EMBL/GenBank/DDBJ whole genome shotgun (WGS) entry which is preliminary data.</text>
</comment>
<evidence type="ECO:0000259" key="1">
    <source>
        <dbReference type="Pfam" id="PF19436"/>
    </source>
</evidence>
<dbReference type="InterPro" id="IPR045822">
    <property type="entry name" value="ACS_CODH_B_C"/>
</dbReference>
<protein>
    <recommendedName>
        <fullName evidence="1">CO dehydrogenase/acetyl-CoA synthase complex beta subunit C-terminal domain-containing protein</fullName>
    </recommendedName>
</protein>
<sequence>SSKKFISAEEGVKRTVWMNKALKEEMEPILQELGKQQGIENFVEMIADETVAITEEEVLEYITKKKHPALSMPPIF</sequence>
<dbReference type="EMBL" id="BARS01042894">
    <property type="protein sequence ID" value="GAG33753.1"/>
    <property type="molecule type" value="Genomic_DNA"/>
</dbReference>
<gene>
    <name evidence="2" type="ORF">S01H1_65014</name>
</gene>
<feature type="non-terminal residue" evidence="2">
    <location>
        <position position="1"/>
    </location>
</feature>
<dbReference type="Gene3D" id="3.40.1470.10">
    <property type="entry name" value="Bifunctional carbon monoxide dehydrogenase/acetyl-coa synthase(codh/acs), Chain M, domain 5"/>
    <property type="match status" value="1"/>
</dbReference>